<dbReference type="Gene3D" id="3.80.10.10">
    <property type="entry name" value="Ribonuclease Inhibitor"/>
    <property type="match status" value="1"/>
</dbReference>
<accession>A0A3V9E873</accession>
<evidence type="ECO:0000313" key="1">
    <source>
        <dbReference type="EMBL" id="HAB1606570.1"/>
    </source>
</evidence>
<dbReference type="EMBL" id="DAAFUJ010000004">
    <property type="protein sequence ID" value="HAB1606570.1"/>
    <property type="molecule type" value="Genomic_DNA"/>
</dbReference>
<comment type="caution">
    <text evidence="1">The sequence shown here is derived from an EMBL/GenBank/DDBJ whole genome shotgun (WGS) entry which is preliminary data.</text>
</comment>
<sequence length="288" mass="33425">MHLDMNFIVRKNLDGEYVIIHANQLKEGVEYAVKMGVTQVQIRGVLGSDDIGMTIDFRQFEKLSKKLKVISFTDKIDSIINFDFIYSLSRLEKIFFQKKQSFTMDVSLFPALKYLGFEYWKGVSNINLSRSLESLVVYKFNEPNLKDFLGLSKLNALHIYDSKISDLSDIESLSIKELYLVKNNCLKEVGVISRMNSLRKLYIEKCRGVTDFSFLIGNKTIEDLFLSDVDSFCFIPSMRNLNSLRFWSLEDGDLSFLLQSPTLKIVDFHPQRKNYTHKKEEINILINT</sequence>
<reference evidence="1" key="1">
    <citation type="journal article" date="2018" name="Genome Biol.">
        <title>SKESA: strategic k-mer extension for scrupulous assemblies.</title>
        <authorList>
            <person name="Souvorov A."/>
            <person name="Agarwala R."/>
            <person name="Lipman D.J."/>
        </authorList>
    </citation>
    <scope>NUCLEOTIDE SEQUENCE</scope>
    <source>
        <strain evidence="1">Salmonella enterica</strain>
    </source>
</reference>
<proteinExistence type="predicted"/>
<dbReference type="InterPro" id="IPR032675">
    <property type="entry name" value="LRR_dom_sf"/>
</dbReference>
<evidence type="ECO:0008006" key="2">
    <source>
        <dbReference type="Google" id="ProtNLM"/>
    </source>
</evidence>
<dbReference type="SUPFAM" id="SSF52058">
    <property type="entry name" value="L domain-like"/>
    <property type="match status" value="1"/>
</dbReference>
<dbReference type="AlphaFoldDB" id="A0A3V9E873"/>
<reference evidence="1" key="2">
    <citation type="submission" date="2019-10" db="EMBL/GenBank/DDBJ databases">
        <authorList>
            <consortium name="NCBI Pathogen Detection Project"/>
        </authorList>
    </citation>
    <scope>NUCLEOTIDE SEQUENCE</scope>
    <source>
        <strain evidence="1">Salmonella enterica</strain>
    </source>
</reference>
<organism evidence="1">
    <name type="scientific">Salmonella enterica subsp. enterica serovar Havana</name>
    <dbReference type="NCBI Taxonomy" id="179997"/>
    <lineage>
        <taxon>Bacteria</taxon>
        <taxon>Pseudomonadati</taxon>
        <taxon>Pseudomonadota</taxon>
        <taxon>Gammaproteobacteria</taxon>
        <taxon>Enterobacterales</taxon>
        <taxon>Enterobacteriaceae</taxon>
        <taxon>Salmonella</taxon>
    </lineage>
</organism>
<gene>
    <name evidence="1" type="ORF">GBS55_13300</name>
</gene>
<dbReference type="RefSeq" id="WP_049868168.1">
    <property type="nucleotide sequence ID" value="NZ_JAXOUR010000020.1"/>
</dbReference>
<protein>
    <recommendedName>
        <fullName evidence="2">Leucine-rich repeat domain-containing protein</fullName>
    </recommendedName>
</protein>
<name>A0A3V9E873_SALET</name>